<dbReference type="KEGG" id="vfa:MM35RIKEN_13470"/>
<dbReference type="Pfam" id="PF01841">
    <property type="entry name" value="Transglut_core"/>
    <property type="match status" value="1"/>
</dbReference>
<dbReference type="Proteomes" id="UP000681343">
    <property type="component" value="Chromosome"/>
</dbReference>
<sequence>MDGYYYKGLDRAEKAAYEQMKTGLEALAPSIRVVRLESERLAEVYLRLKLDTPLLFYVVGYSYRYYPGADHVELIPEYLFEKSKIRTHQQAISARMQRLVRPLQGKSQLEKELAIHDFILENVRYDKLKKSYSHEIIGPMTQGVGVCEGIAKTVKALCDAVGVECIIALSEANPERGVRYRHTWNILTIDGKRYHLDATFDNSLQRGVKRYDYFNLDDRHIFLDHEKLVLPVPACGDEKGYYYRSVSLTRPEDVENRVRQALRKKQAHFVFHWRGGGLNREILADLLDRAAAQAGKKGLGVSCAVNVRQAVIQLDFGAARETEVQQPDEGQEE</sequence>
<reference evidence="2" key="1">
    <citation type="submission" date="2020-09" db="EMBL/GenBank/DDBJ databases">
        <title>New species isolated from human feces.</title>
        <authorList>
            <person name="Kitahara M."/>
            <person name="Shigeno Y."/>
            <person name="Shime M."/>
            <person name="Matsumoto Y."/>
            <person name="Nakamura S."/>
            <person name="Motooka D."/>
            <person name="Fukuoka S."/>
            <person name="Nishikawa H."/>
            <person name="Benno Y."/>
        </authorList>
    </citation>
    <scope>NUCLEOTIDE SEQUENCE</scope>
    <source>
        <strain evidence="2">MM35</strain>
    </source>
</reference>
<gene>
    <name evidence="2" type="ORF">MM35RIKEN_13470</name>
</gene>
<dbReference type="RefSeq" id="WP_212820413.1">
    <property type="nucleotide sequence ID" value="NZ_AP023415.1"/>
</dbReference>
<feature type="domain" description="Transglutaminase-like" evidence="1">
    <location>
        <begin position="104"/>
        <end position="193"/>
    </location>
</feature>
<dbReference type="AlphaFoldDB" id="A0A810PY53"/>
<evidence type="ECO:0000313" key="3">
    <source>
        <dbReference type="Proteomes" id="UP000681343"/>
    </source>
</evidence>
<evidence type="ECO:0000313" key="2">
    <source>
        <dbReference type="EMBL" id="BCK79155.1"/>
    </source>
</evidence>
<protein>
    <recommendedName>
        <fullName evidence="1">Transglutaminase-like domain-containing protein</fullName>
    </recommendedName>
</protein>
<proteinExistence type="predicted"/>
<dbReference type="GO" id="GO:0005737">
    <property type="term" value="C:cytoplasm"/>
    <property type="evidence" value="ECO:0007669"/>
    <property type="project" value="TreeGrafter"/>
</dbReference>
<name>A0A810PY53_9FIRM</name>
<dbReference type="PANTHER" id="PTHR46333">
    <property type="entry name" value="CYTOKINESIS PROTEIN 3"/>
    <property type="match status" value="1"/>
</dbReference>
<dbReference type="InterPro" id="IPR002931">
    <property type="entry name" value="Transglutaminase-like"/>
</dbReference>
<keyword evidence="3" id="KW-1185">Reference proteome</keyword>
<dbReference type="Gene3D" id="3.10.620.30">
    <property type="match status" value="1"/>
</dbReference>
<dbReference type="EMBL" id="AP023415">
    <property type="protein sequence ID" value="BCK79155.1"/>
    <property type="molecule type" value="Genomic_DNA"/>
</dbReference>
<organism evidence="2 3">
    <name type="scientific">Vescimonas fastidiosa</name>
    <dbReference type="NCBI Taxonomy" id="2714353"/>
    <lineage>
        <taxon>Bacteria</taxon>
        <taxon>Bacillati</taxon>
        <taxon>Bacillota</taxon>
        <taxon>Clostridia</taxon>
        <taxon>Eubacteriales</taxon>
        <taxon>Oscillospiraceae</taxon>
        <taxon>Vescimonas</taxon>
    </lineage>
</organism>
<dbReference type="InterPro" id="IPR038765">
    <property type="entry name" value="Papain-like_cys_pep_sf"/>
</dbReference>
<dbReference type="SUPFAM" id="SSF54001">
    <property type="entry name" value="Cysteine proteinases"/>
    <property type="match status" value="1"/>
</dbReference>
<dbReference type="InterPro" id="IPR052557">
    <property type="entry name" value="CAP/Cytokinesis_protein"/>
</dbReference>
<accession>A0A810PY53</accession>
<dbReference type="PANTHER" id="PTHR46333:SF2">
    <property type="entry name" value="CYTOKINESIS PROTEIN 3"/>
    <property type="match status" value="1"/>
</dbReference>
<evidence type="ECO:0000259" key="1">
    <source>
        <dbReference type="Pfam" id="PF01841"/>
    </source>
</evidence>